<dbReference type="KEGG" id="psac:PSM36_2839"/>
<reference evidence="1 2" key="1">
    <citation type="submission" date="2016-08" db="EMBL/GenBank/DDBJ databases">
        <authorList>
            <person name="Seilhamer J.J."/>
        </authorList>
    </citation>
    <scope>NUCLEOTIDE SEQUENCE [LARGE SCALE GENOMIC DNA]</scope>
    <source>
        <strain evidence="1">M3/6</strain>
    </source>
</reference>
<dbReference type="Proteomes" id="UP000187464">
    <property type="component" value="Chromosome I"/>
</dbReference>
<dbReference type="Gene3D" id="1.10.287.1080">
    <property type="entry name" value="MazG-like"/>
    <property type="match status" value="1"/>
</dbReference>
<evidence type="ECO:0000313" key="2">
    <source>
        <dbReference type="Proteomes" id="UP000187464"/>
    </source>
</evidence>
<dbReference type="AlphaFoldDB" id="A0A1R3TDD4"/>
<gene>
    <name evidence="1" type="ORF">PSM36_2839</name>
</gene>
<protein>
    <recommendedName>
        <fullName evidence="3">MazG-like protein</fullName>
    </recommendedName>
</protein>
<name>A0A1R3TDD4_9BACT</name>
<evidence type="ECO:0008006" key="3">
    <source>
        <dbReference type="Google" id="ProtNLM"/>
    </source>
</evidence>
<keyword evidence="2" id="KW-1185">Reference proteome</keyword>
<sequence length="112" mass="13276">MEIAQMNKTDFNEIIRRSKKIRELYHEAEKQHHGNEWTIEEDALAFLTDAGLVGRYTMSQQGRWPKENTHAELEHKLGECIWWLVVLADRMNIDMEEALEKFLSKTEKLFGK</sequence>
<evidence type="ECO:0000313" key="1">
    <source>
        <dbReference type="EMBL" id="SCD21634.1"/>
    </source>
</evidence>
<dbReference type="CDD" id="cd11543">
    <property type="entry name" value="NTP-PPase_u6"/>
    <property type="match status" value="1"/>
</dbReference>
<dbReference type="EMBL" id="LT605205">
    <property type="protein sequence ID" value="SCD21634.1"/>
    <property type="molecule type" value="Genomic_DNA"/>
</dbReference>
<dbReference type="SUPFAM" id="SSF101386">
    <property type="entry name" value="all-alpha NTP pyrophosphatases"/>
    <property type="match status" value="1"/>
</dbReference>
<proteinExistence type="predicted"/>
<accession>A0A1R3TDD4</accession>
<organism evidence="1 2">
    <name type="scientific">Proteiniphilum saccharofermentans</name>
    <dbReference type="NCBI Taxonomy" id="1642647"/>
    <lineage>
        <taxon>Bacteria</taxon>
        <taxon>Pseudomonadati</taxon>
        <taxon>Bacteroidota</taxon>
        <taxon>Bacteroidia</taxon>
        <taxon>Bacteroidales</taxon>
        <taxon>Dysgonomonadaceae</taxon>
        <taxon>Proteiniphilum</taxon>
    </lineage>
</organism>